<proteinExistence type="predicted"/>
<dbReference type="PROSITE" id="PS50937">
    <property type="entry name" value="HTH_MERR_2"/>
    <property type="match status" value="1"/>
</dbReference>
<accession>A0A2W0CU61</accession>
<dbReference type="InterPro" id="IPR009061">
    <property type="entry name" value="DNA-bd_dom_put_sf"/>
</dbReference>
<evidence type="ECO:0000256" key="5">
    <source>
        <dbReference type="SAM" id="Coils"/>
    </source>
</evidence>
<dbReference type="GO" id="GO:0003677">
    <property type="term" value="F:DNA binding"/>
    <property type="evidence" value="ECO:0007669"/>
    <property type="project" value="UniProtKB-KW"/>
</dbReference>
<dbReference type="SMART" id="SM00422">
    <property type="entry name" value="HTH_MERR"/>
    <property type="match status" value="1"/>
</dbReference>
<sequence>MKISEVAKRVNLPISTIRYYEQIGIITDEHVLRDQNNYRVYDSGIVQHLDVVKQSLAVGFSIQDIQSMISKAGFSRNEQRSIIQDKISEIEEIQKKLEHAKQNLYDILQTDITCEDGFGKH</sequence>
<keyword evidence="3" id="KW-0238">DNA-binding</keyword>
<keyword evidence="4" id="KW-0804">Transcription</keyword>
<keyword evidence="1" id="KW-0678">Repressor</keyword>
<evidence type="ECO:0000313" key="8">
    <source>
        <dbReference type="Proteomes" id="UP000247459"/>
    </source>
</evidence>
<keyword evidence="5" id="KW-0175">Coiled coil</keyword>
<dbReference type="GO" id="GO:0008728">
    <property type="term" value="F:GTP diphosphokinase activity"/>
    <property type="evidence" value="ECO:0007669"/>
    <property type="project" value="UniProtKB-EC"/>
</dbReference>
<protein>
    <submittedName>
        <fullName evidence="7">MarR family transcriptional regulator</fullName>
        <ecNumber evidence="7">2.7.6.5</ecNumber>
    </submittedName>
</protein>
<dbReference type="SUPFAM" id="SSF46955">
    <property type="entry name" value="Putative DNA-binding domain"/>
    <property type="match status" value="1"/>
</dbReference>
<evidence type="ECO:0000259" key="6">
    <source>
        <dbReference type="PROSITE" id="PS50937"/>
    </source>
</evidence>
<dbReference type="PANTHER" id="PTHR30204:SF69">
    <property type="entry name" value="MERR-FAMILY TRANSCRIPTIONAL REGULATOR"/>
    <property type="match status" value="1"/>
</dbReference>
<dbReference type="InterPro" id="IPR000551">
    <property type="entry name" value="MerR-type_HTH_dom"/>
</dbReference>
<reference evidence="7 8" key="1">
    <citation type="submission" date="2018-01" db="EMBL/GenBank/DDBJ databases">
        <title>Genome sequence of the PGP bacterium Paenibacillus illinoisensis E3.</title>
        <authorList>
            <person name="Rolli E."/>
            <person name="Marasco R."/>
            <person name="Bessem C."/>
            <person name="Michoud G."/>
            <person name="Gaiarsa S."/>
            <person name="Borin S."/>
            <person name="Daffonchio D."/>
        </authorList>
    </citation>
    <scope>NUCLEOTIDE SEQUENCE [LARGE SCALE GENOMIC DNA]</scope>
    <source>
        <strain evidence="7 8">E3</strain>
    </source>
</reference>
<evidence type="ECO:0000256" key="3">
    <source>
        <dbReference type="ARBA" id="ARBA00023125"/>
    </source>
</evidence>
<evidence type="ECO:0000256" key="1">
    <source>
        <dbReference type="ARBA" id="ARBA00022491"/>
    </source>
</evidence>
<dbReference type="RefSeq" id="WP_181429898.1">
    <property type="nucleotide sequence ID" value="NZ_PRLG01000022.1"/>
</dbReference>
<comment type="caution">
    <text evidence="7">The sequence shown here is derived from an EMBL/GenBank/DDBJ whole genome shotgun (WGS) entry which is preliminary data.</text>
</comment>
<keyword evidence="2" id="KW-0805">Transcription regulation</keyword>
<dbReference type="EMBL" id="PRLG01000022">
    <property type="protein sequence ID" value="PYY27181.1"/>
    <property type="molecule type" value="Genomic_DNA"/>
</dbReference>
<evidence type="ECO:0000256" key="2">
    <source>
        <dbReference type="ARBA" id="ARBA00023015"/>
    </source>
</evidence>
<feature type="domain" description="HTH merR-type" evidence="6">
    <location>
        <begin position="1"/>
        <end position="71"/>
    </location>
</feature>
<dbReference type="Pfam" id="PF13411">
    <property type="entry name" value="MerR_1"/>
    <property type="match status" value="1"/>
</dbReference>
<gene>
    <name evidence="7" type="ORF">PIL02S_04680</name>
</gene>
<feature type="coiled-coil region" evidence="5">
    <location>
        <begin position="83"/>
        <end position="110"/>
    </location>
</feature>
<dbReference type="EC" id="2.7.6.5" evidence="7"/>
<dbReference type="GO" id="GO:0003700">
    <property type="term" value="F:DNA-binding transcription factor activity"/>
    <property type="evidence" value="ECO:0007669"/>
    <property type="project" value="InterPro"/>
</dbReference>
<dbReference type="InterPro" id="IPR047057">
    <property type="entry name" value="MerR_fam"/>
</dbReference>
<dbReference type="AlphaFoldDB" id="A0A2W0CU61"/>
<evidence type="ECO:0000313" key="7">
    <source>
        <dbReference type="EMBL" id="PYY27181.1"/>
    </source>
</evidence>
<organism evidence="7 8">
    <name type="scientific">Paenibacillus illinoisensis</name>
    <dbReference type="NCBI Taxonomy" id="59845"/>
    <lineage>
        <taxon>Bacteria</taxon>
        <taxon>Bacillati</taxon>
        <taxon>Bacillota</taxon>
        <taxon>Bacilli</taxon>
        <taxon>Bacillales</taxon>
        <taxon>Paenibacillaceae</taxon>
        <taxon>Paenibacillus</taxon>
    </lineage>
</organism>
<dbReference type="Proteomes" id="UP000247459">
    <property type="component" value="Unassembled WGS sequence"/>
</dbReference>
<keyword evidence="7" id="KW-0808">Transferase</keyword>
<evidence type="ECO:0000256" key="4">
    <source>
        <dbReference type="ARBA" id="ARBA00023163"/>
    </source>
</evidence>
<dbReference type="PANTHER" id="PTHR30204">
    <property type="entry name" value="REDOX-CYCLING DRUG-SENSING TRANSCRIPTIONAL ACTIVATOR SOXR"/>
    <property type="match status" value="1"/>
</dbReference>
<name>A0A2W0CU61_9BACL</name>
<dbReference type="Gene3D" id="1.10.1660.10">
    <property type="match status" value="1"/>
</dbReference>